<protein>
    <submittedName>
        <fullName evidence="2">Uncharacterized protein</fullName>
    </submittedName>
</protein>
<dbReference type="EMBL" id="RRYP01000383">
    <property type="protein sequence ID" value="TNV87527.1"/>
    <property type="molecule type" value="Genomic_DNA"/>
</dbReference>
<evidence type="ECO:0000256" key="1">
    <source>
        <dbReference type="SAM" id="MobiDB-lite"/>
    </source>
</evidence>
<comment type="caution">
    <text evidence="2">The sequence shown here is derived from an EMBL/GenBank/DDBJ whole genome shotgun (WGS) entry which is preliminary data.</text>
</comment>
<evidence type="ECO:0000313" key="3">
    <source>
        <dbReference type="Proteomes" id="UP000785679"/>
    </source>
</evidence>
<evidence type="ECO:0000313" key="2">
    <source>
        <dbReference type="EMBL" id="TNV87527.1"/>
    </source>
</evidence>
<feature type="compositionally biased region" description="Polar residues" evidence="1">
    <location>
        <begin position="356"/>
        <end position="371"/>
    </location>
</feature>
<feature type="region of interest" description="Disordered" evidence="1">
    <location>
        <begin position="352"/>
        <end position="374"/>
    </location>
</feature>
<dbReference type="AlphaFoldDB" id="A0A8J8T9I1"/>
<sequence length="526" mass="59740">MQRFKVVLSQPKKPEFRSGDYEGDQIQLRPCEASQLMRGHQIIKQRRILINKQSGGDSIVEIKNKAQTPKYSKAIIKSNISNSISPSKLINDPRTFFKYSGILKSFGASPRIQLRLQNLSEPDETSNKQLYQSNKFKQSNPSPNDHLKMALAARNKLTSTVTSPNASHSTSSIHQQRQFNPAEFGNFDQSTIRLKADPKQFIGDQNEIYTSATLMQTATTHPTERDQRLVRHKMDTRSLLKSAKAVYNSTNPLINVHSGKKTELHQKPTQETNLTKHFNSSSGHDLSQRIEDNYHKAVSFANSGVRPRGISSAGSLKQSGKQDYPMGEAMLQISRKQLQDITQYLASHLSPENGPYYSSQQQSSDRANSKFTHIPGSVKFEKQLPRDLALERERQEELFGDNDGTVLSKRRQEAKYAKELSQLINGEKASQKSQQKNQIDFRTIGARVEMNYQNMLVKLEIEQKFMNSISPVEIQSPSELRENRAQIKECFRHIVQQADQIIAAYKGNNIVDDNYLKAQQGYLPNQ</sequence>
<organism evidence="2 3">
    <name type="scientific">Halteria grandinella</name>
    <dbReference type="NCBI Taxonomy" id="5974"/>
    <lineage>
        <taxon>Eukaryota</taxon>
        <taxon>Sar</taxon>
        <taxon>Alveolata</taxon>
        <taxon>Ciliophora</taxon>
        <taxon>Intramacronucleata</taxon>
        <taxon>Spirotrichea</taxon>
        <taxon>Stichotrichia</taxon>
        <taxon>Sporadotrichida</taxon>
        <taxon>Halteriidae</taxon>
        <taxon>Halteria</taxon>
    </lineage>
</organism>
<reference evidence="2" key="1">
    <citation type="submission" date="2019-06" db="EMBL/GenBank/DDBJ databases">
        <authorList>
            <person name="Zheng W."/>
        </authorList>
    </citation>
    <scope>NUCLEOTIDE SEQUENCE</scope>
    <source>
        <strain evidence="2">QDHG01</strain>
    </source>
</reference>
<accession>A0A8J8T9I1</accession>
<name>A0A8J8T9I1_HALGN</name>
<gene>
    <name evidence="2" type="ORF">FGO68_gene4434</name>
</gene>
<keyword evidence="3" id="KW-1185">Reference proteome</keyword>
<dbReference type="Proteomes" id="UP000785679">
    <property type="component" value="Unassembled WGS sequence"/>
</dbReference>
<proteinExistence type="predicted"/>